<dbReference type="AlphaFoldDB" id="A0AAQ1RWT2"/>
<organism evidence="1 2">
    <name type="scientific">Bittarella massiliensis</name>
    <name type="common">ex Durand et al. 2017</name>
    <dbReference type="NCBI Taxonomy" id="1720313"/>
    <lineage>
        <taxon>Bacteria</taxon>
        <taxon>Bacillati</taxon>
        <taxon>Bacillota</taxon>
        <taxon>Clostridia</taxon>
        <taxon>Eubacteriales</taxon>
        <taxon>Oscillospiraceae</taxon>
        <taxon>Bittarella (ex Durand et al. 2017)</taxon>
    </lineage>
</organism>
<proteinExistence type="predicted"/>
<name>A0AAQ1RWT2_9FIRM</name>
<gene>
    <name evidence="1" type="ORF">SAMN05444424_2480</name>
</gene>
<comment type="caution">
    <text evidence="1">The sequence shown here is derived from an EMBL/GenBank/DDBJ whole genome shotgun (WGS) entry which is preliminary data.</text>
</comment>
<protein>
    <submittedName>
        <fullName evidence="1">Uncharacterized protein</fullName>
    </submittedName>
</protein>
<dbReference type="EMBL" id="FQVY01000004">
    <property type="protein sequence ID" value="SHG46741.1"/>
    <property type="molecule type" value="Genomic_DNA"/>
</dbReference>
<dbReference type="PROSITE" id="PS51257">
    <property type="entry name" value="PROKAR_LIPOPROTEIN"/>
    <property type="match status" value="1"/>
</dbReference>
<evidence type="ECO:0000313" key="2">
    <source>
        <dbReference type="Proteomes" id="UP000184089"/>
    </source>
</evidence>
<sequence length="33" mass="3489">MNKSKRWVQVGALALAILLGLGAIVGACMPLFF</sequence>
<accession>A0AAQ1RWT2</accession>
<reference evidence="2" key="1">
    <citation type="submission" date="2016-11" db="EMBL/GenBank/DDBJ databases">
        <authorList>
            <person name="Jaros S."/>
            <person name="Januszkiewicz K."/>
            <person name="Wedrychowicz H."/>
        </authorList>
    </citation>
    <scope>NUCLEOTIDE SEQUENCE [LARGE SCALE GENOMIC DNA]</scope>
    <source>
        <strain evidence="2">DSM 4029</strain>
    </source>
</reference>
<dbReference type="Proteomes" id="UP000184089">
    <property type="component" value="Unassembled WGS sequence"/>
</dbReference>
<evidence type="ECO:0000313" key="1">
    <source>
        <dbReference type="EMBL" id="SHG46741.1"/>
    </source>
</evidence>